<keyword evidence="4" id="KW-1185">Reference proteome</keyword>
<protein>
    <submittedName>
        <fullName evidence="3">Uncharacterized protein</fullName>
    </submittedName>
</protein>
<dbReference type="GeneTree" id="ENSGT01110000269615"/>
<evidence type="ECO:0000313" key="3">
    <source>
        <dbReference type="Ensembl" id="ENSXCOP00000004015.1"/>
    </source>
</evidence>
<keyword evidence="2" id="KW-0732">Signal</keyword>
<evidence type="ECO:0000256" key="2">
    <source>
        <dbReference type="SAM" id="SignalP"/>
    </source>
</evidence>
<dbReference type="Proteomes" id="UP000261380">
    <property type="component" value="Unplaced"/>
</dbReference>
<proteinExistence type="predicted"/>
<dbReference type="AlphaFoldDB" id="A0A3B5L113"/>
<accession>A0A3B5L113</accession>
<name>A0A3B5L113_9TELE</name>
<feature type="region of interest" description="Disordered" evidence="1">
    <location>
        <begin position="75"/>
        <end position="99"/>
    </location>
</feature>
<organism evidence="3 4">
    <name type="scientific">Xiphophorus couchianus</name>
    <name type="common">Monterrey platyfish</name>
    <dbReference type="NCBI Taxonomy" id="32473"/>
    <lineage>
        <taxon>Eukaryota</taxon>
        <taxon>Metazoa</taxon>
        <taxon>Chordata</taxon>
        <taxon>Craniata</taxon>
        <taxon>Vertebrata</taxon>
        <taxon>Euteleostomi</taxon>
        <taxon>Actinopterygii</taxon>
        <taxon>Neopterygii</taxon>
        <taxon>Teleostei</taxon>
        <taxon>Neoteleostei</taxon>
        <taxon>Acanthomorphata</taxon>
        <taxon>Ovalentaria</taxon>
        <taxon>Atherinomorphae</taxon>
        <taxon>Cyprinodontiformes</taxon>
        <taxon>Poeciliidae</taxon>
        <taxon>Poeciliinae</taxon>
        <taxon>Xiphophorus</taxon>
    </lineage>
</organism>
<sequence length="114" mass="12494">MENGKVNHLLLFWCRLGIIVHADGEVVNSDLLILFFVLQPSQPNTAVYPPQPASVYPPQPASVYPPQPASVYPPQPASVYPPQPASVNPPQPEPSLYPPLSEMYRSVMSTTQIS</sequence>
<feature type="compositionally biased region" description="Pro residues" evidence="1">
    <location>
        <begin position="75"/>
        <end position="97"/>
    </location>
</feature>
<dbReference type="Ensembl" id="ENSXCOT00000004059.1">
    <property type="protein sequence ID" value="ENSXCOP00000004015.1"/>
    <property type="gene ID" value="ENSXCOG00000003152.1"/>
</dbReference>
<evidence type="ECO:0000313" key="4">
    <source>
        <dbReference type="Proteomes" id="UP000261380"/>
    </source>
</evidence>
<evidence type="ECO:0000256" key="1">
    <source>
        <dbReference type="SAM" id="MobiDB-lite"/>
    </source>
</evidence>
<feature type="chain" id="PRO_5017464452" evidence="2">
    <location>
        <begin position="25"/>
        <end position="114"/>
    </location>
</feature>
<reference evidence="3" key="2">
    <citation type="submission" date="2025-09" db="UniProtKB">
        <authorList>
            <consortium name="Ensembl"/>
        </authorList>
    </citation>
    <scope>IDENTIFICATION</scope>
</reference>
<reference evidence="3" key="1">
    <citation type="submission" date="2025-08" db="UniProtKB">
        <authorList>
            <consortium name="Ensembl"/>
        </authorList>
    </citation>
    <scope>IDENTIFICATION</scope>
</reference>
<feature type="signal peptide" evidence="2">
    <location>
        <begin position="1"/>
        <end position="24"/>
    </location>
</feature>